<evidence type="ECO:0000313" key="1">
    <source>
        <dbReference type="EMBL" id="RAL21518.1"/>
    </source>
</evidence>
<name>A0A328C7A9_9DELT</name>
<keyword evidence="2" id="KW-1185">Reference proteome</keyword>
<accession>A0A328C7A9</accession>
<comment type="caution">
    <text evidence="1">The sequence shown here is derived from an EMBL/GenBank/DDBJ whole genome shotgun (WGS) entry which is preliminary data.</text>
</comment>
<gene>
    <name evidence="1" type="ORF">DL240_11690</name>
</gene>
<sequence>MSILMSAVKQDQALRPDVPQRFFEAIEGWAERLDTKNAELRRRIDALCEHYPSAERLAGELVTIEGSDARFVQRLQRQDWEEVWASMGKVWRARLETGEAQRWAWNPAREAWSEVGEEVAFRQDASPTSALIEALVVEPGEVSYPIIFSHDVEENHRAIARAAAMWLSKAAALQVAEALGGTRPEFEPCPRLEEAQAVGPERELMRQIDDFLTLDQAAHQVYRVHGRRRAPVEVRELREPGGGRLKLVVERAHLRLRQVRQARSAVVRKRHHVFVDPSPEETHDRYFASEEALDRAVESWLLAQLDQGYRVFEEHIEGA</sequence>
<evidence type="ECO:0000313" key="2">
    <source>
        <dbReference type="Proteomes" id="UP000249169"/>
    </source>
</evidence>
<dbReference type="Proteomes" id="UP000249169">
    <property type="component" value="Unassembled WGS sequence"/>
</dbReference>
<dbReference type="EMBL" id="QHKO01000005">
    <property type="protein sequence ID" value="RAL21518.1"/>
    <property type="molecule type" value="Genomic_DNA"/>
</dbReference>
<proteinExistence type="predicted"/>
<organism evidence="1 2">
    <name type="scientific">Lujinxingia litoralis</name>
    <dbReference type="NCBI Taxonomy" id="2211119"/>
    <lineage>
        <taxon>Bacteria</taxon>
        <taxon>Deltaproteobacteria</taxon>
        <taxon>Bradymonadales</taxon>
        <taxon>Lujinxingiaceae</taxon>
        <taxon>Lujinxingia</taxon>
    </lineage>
</organism>
<reference evidence="1 2" key="1">
    <citation type="submission" date="2018-05" db="EMBL/GenBank/DDBJ databases">
        <title>Lujinxingia marina gen. nov. sp. nov., a new facultative anaerobic member of the class Deltaproteobacteria, and proposal of Lujinxingaceae fam. nov.</title>
        <authorList>
            <person name="Li C.-M."/>
        </authorList>
    </citation>
    <scope>NUCLEOTIDE SEQUENCE [LARGE SCALE GENOMIC DNA]</scope>
    <source>
        <strain evidence="1 2">B210</strain>
    </source>
</reference>
<protein>
    <submittedName>
        <fullName evidence="1">Uncharacterized protein</fullName>
    </submittedName>
</protein>
<dbReference type="AlphaFoldDB" id="A0A328C7A9"/>